<evidence type="ECO:0000313" key="7">
    <source>
        <dbReference type="Proteomes" id="UP000535501"/>
    </source>
</evidence>
<dbReference type="GO" id="GO:0051287">
    <property type="term" value="F:NAD binding"/>
    <property type="evidence" value="ECO:0007669"/>
    <property type="project" value="InterPro"/>
</dbReference>
<keyword evidence="1 3" id="KW-0560">Oxidoreductase</keyword>
<dbReference type="InterPro" id="IPR050223">
    <property type="entry name" value="D-isomer_2-hydroxyacid_DH"/>
</dbReference>
<dbReference type="EMBL" id="JACHEJ010000006">
    <property type="protein sequence ID" value="MBB6180733.1"/>
    <property type="molecule type" value="Genomic_DNA"/>
</dbReference>
<evidence type="ECO:0000256" key="3">
    <source>
        <dbReference type="RuleBase" id="RU003719"/>
    </source>
</evidence>
<gene>
    <name evidence="6" type="ORF">HNQ75_002715</name>
</gene>
<feature type="domain" description="D-isomer specific 2-hydroxyacid dehydrogenase catalytic" evidence="4">
    <location>
        <begin position="142"/>
        <end position="429"/>
    </location>
</feature>
<accession>A0A7W9YYJ7</accession>
<evidence type="ECO:0000256" key="1">
    <source>
        <dbReference type="ARBA" id="ARBA00023002"/>
    </source>
</evidence>
<dbReference type="GO" id="GO:0005829">
    <property type="term" value="C:cytosol"/>
    <property type="evidence" value="ECO:0007669"/>
    <property type="project" value="TreeGrafter"/>
</dbReference>
<dbReference type="InterPro" id="IPR036291">
    <property type="entry name" value="NAD(P)-bd_dom_sf"/>
</dbReference>
<dbReference type="InterPro" id="IPR006140">
    <property type="entry name" value="D-isomer_DH_NAD-bd"/>
</dbReference>
<comment type="caution">
    <text evidence="6">The sequence shown here is derived from an EMBL/GenBank/DDBJ whole genome shotgun (WGS) entry which is preliminary data.</text>
</comment>
<dbReference type="GO" id="GO:0030267">
    <property type="term" value="F:glyoxylate reductase (NADPH) activity"/>
    <property type="evidence" value="ECO:0007669"/>
    <property type="project" value="TreeGrafter"/>
</dbReference>
<name>A0A7W9YYJ7_9HYPH</name>
<sequence length="445" mass="49683">MPVGKPRRFLADKGCDADFLREELLLQGTRPVIPPKANRKAPPACDFRAYKDRNRIERMFNRIKQFRRVATRYEKTRKIFRWLPRPGRRKNMVAILLSTRPKFGRVTHLEAKILTVALVGTSSFDRFFNPAHDALQRRGHGVARFVTREELLAAVDALQSLEILGATSSFAADRELFARMPRLRALVSPFTGVEGFDVSAATENGILVANGQIAENTVSMAEAAVLFTLASLYDLHGTERHLRENLPRPSQVRARMLMGKTVGLIGFGKIGQAIAERLSVWGVRLVASVRTRRSMPAYVTSKSLDEVLATSDVVIMAAALTPESRGMLDLDALRRMKPDVVFVNIARGGIIPDDRLATLAAERPAMRLALDVFDPEPLKEDSPLHDLPNAILTPHMVGHTVESQMRLREAFCENLLAVAERRVPEYVVNPSVIETWLGKQDSPLL</sequence>
<dbReference type="EC" id="1.1.1.95" evidence="6"/>
<proteinExistence type="inferred from homology"/>
<dbReference type="InterPro" id="IPR006139">
    <property type="entry name" value="D-isomer_2_OHA_DH_cat_dom"/>
</dbReference>
<reference evidence="6 7" key="1">
    <citation type="submission" date="2020-08" db="EMBL/GenBank/DDBJ databases">
        <title>Genomic Encyclopedia of Type Strains, Phase IV (KMG-IV): sequencing the most valuable type-strain genomes for metagenomic binning, comparative biology and taxonomic classification.</title>
        <authorList>
            <person name="Goeker M."/>
        </authorList>
    </citation>
    <scope>NUCLEOTIDE SEQUENCE [LARGE SCALE GENOMIC DNA]</scope>
    <source>
        <strain evidence="6 7">DSM 102134</strain>
    </source>
</reference>
<dbReference type="PANTHER" id="PTHR10996:SF178">
    <property type="entry name" value="2-HYDROXYACID DEHYDROGENASE YGL185C-RELATED"/>
    <property type="match status" value="1"/>
</dbReference>
<dbReference type="Gene3D" id="3.40.50.720">
    <property type="entry name" value="NAD(P)-binding Rossmann-like Domain"/>
    <property type="match status" value="2"/>
</dbReference>
<dbReference type="SUPFAM" id="SSF52283">
    <property type="entry name" value="Formate/glycerate dehydrogenase catalytic domain-like"/>
    <property type="match status" value="1"/>
</dbReference>
<dbReference type="SUPFAM" id="SSF51735">
    <property type="entry name" value="NAD(P)-binding Rossmann-fold domains"/>
    <property type="match status" value="1"/>
</dbReference>
<evidence type="ECO:0000313" key="6">
    <source>
        <dbReference type="EMBL" id="MBB6180733.1"/>
    </source>
</evidence>
<evidence type="ECO:0000259" key="4">
    <source>
        <dbReference type="Pfam" id="PF00389"/>
    </source>
</evidence>
<dbReference type="PANTHER" id="PTHR10996">
    <property type="entry name" value="2-HYDROXYACID DEHYDROGENASE-RELATED"/>
    <property type="match status" value="1"/>
</dbReference>
<dbReference type="GO" id="GO:0004617">
    <property type="term" value="F:phosphoglycerate dehydrogenase activity"/>
    <property type="evidence" value="ECO:0007669"/>
    <property type="project" value="UniProtKB-EC"/>
</dbReference>
<evidence type="ECO:0000256" key="2">
    <source>
        <dbReference type="ARBA" id="ARBA00023027"/>
    </source>
</evidence>
<organism evidence="6 7">
    <name type="scientific">Pseudorhizobium flavum</name>
    <dbReference type="NCBI Taxonomy" id="1335061"/>
    <lineage>
        <taxon>Bacteria</taxon>
        <taxon>Pseudomonadati</taxon>
        <taxon>Pseudomonadota</taxon>
        <taxon>Alphaproteobacteria</taxon>
        <taxon>Hyphomicrobiales</taxon>
        <taxon>Rhizobiaceae</taxon>
        <taxon>Rhizobium/Agrobacterium group</taxon>
        <taxon>Pseudorhizobium</taxon>
    </lineage>
</organism>
<keyword evidence="2" id="KW-0520">NAD</keyword>
<dbReference type="AlphaFoldDB" id="A0A7W9YYJ7"/>
<keyword evidence="7" id="KW-1185">Reference proteome</keyword>
<evidence type="ECO:0000259" key="5">
    <source>
        <dbReference type="Pfam" id="PF02826"/>
    </source>
</evidence>
<protein>
    <submittedName>
        <fullName evidence="6">D-3-phosphoglycerate dehydrogenase</fullName>
        <ecNumber evidence="6">1.1.1.95</ecNumber>
    </submittedName>
</protein>
<dbReference type="Pfam" id="PF02826">
    <property type="entry name" value="2-Hacid_dh_C"/>
    <property type="match status" value="1"/>
</dbReference>
<feature type="domain" description="D-isomer specific 2-hydroxyacid dehydrogenase NAD-binding" evidence="5">
    <location>
        <begin position="229"/>
        <end position="396"/>
    </location>
</feature>
<comment type="similarity">
    <text evidence="3">Belongs to the D-isomer specific 2-hydroxyacid dehydrogenase family.</text>
</comment>
<dbReference type="Pfam" id="PF00389">
    <property type="entry name" value="2-Hacid_dh"/>
    <property type="match status" value="1"/>
</dbReference>
<dbReference type="Proteomes" id="UP000535501">
    <property type="component" value="Unassembled WGS sequence"/>
</dbReference>
<dbReference type="GO" id="GO:0016618">
    <property type="term" value="F:hydroxypyruvate reductase [NAD(P)H] activity"/>
    <property type="evidence" value="ECO:0007669"/>
    <property type="project" value="TreeGrafter"/>
</dbReference>